<dbReference type="PANTHER" id="PTHR24201:SF15">
    <property type="entry name" value="ANKYRIN REPEAT DOMAIN-CONTAINING PROTEIN 66"/>
    <property type="match status" value="1"/>
</dbReference>
<dbReference type="SUPFAM" id="SSF48403">
    <property type="entry name" value="Ankyrin repeat"/>
    <property type="match status" value="1"/>
</dbReference>
<dbReference type="AlphaFoldDB" id="A0AAD9IJC1"/>
<evidence type="ECO:0000256" key="2">
    <source>
        <dbReference type="ARBA" id="ARBA00023043"/>
    </source>
</evidence>
<keyword evidence="7" id="KW-1185">Reference proteome</keyword>
<evidence type="ECO:0000313" key="7">
    <source>
        <dbReference type="Proteomes" id="UP001255856"/>
    </source>
</evidence>
<evidence type="ECO:0000256" key="3">
    <source>
        <dbReference type="PROSITE-ProRule" id="PRU00023"/>
    </source>
</evidence>
<dbReference type="EMBL" id="JASFZW010000003">
    <property type="protein sequence ID" value="KAK2079373.1"/>
    <property type="molecule type" value="Genomic_DNA"/>
</dbReference>
<feature type="compositionally biased region" description="Low complexity" evidence="5">
    <location>
        <begin position="208"/>
        <end position="223"/>
    </location>
</feature>
<dbReference type="PANTHER" id="PTHR24201">
    <property type="entry name" value="ANK_REP_REGION DOMAIN-CONTAINING PROTEIN"/>
    <property type="match status" value="1"/>
</dbReference>
<evidence type="ECO:0000256" key="5">
    <source>
        <dbReference type="SAM" id="MobiDB-lite"/>
    </source>
</evidence>
<gene>
    <name evidence="6" type="ORF">QBZ16_003064</name>
</gene>
<feature type="repeat" description="ANK" evidence="3">
    <location>
        <begin position="78"/>
        <end position="110"/>
    </location>
</feature>
<dbReference type="InterPro" id="IPR036770">
    <property type="entry name" value="Ankyrin_rpt-contain_sf"/>
</dbReference>
<dbReference type="Pfam" id="PF00023">
    <property type="entry name" value="Ank"/>
    <property type="match status" value="1"/>
</dbReference>
<feature type="compositionally biased region" description="Basic residues" evidence="5">
    <location>
        <begin position="404"/>
        <end position="413"/>
    </location>
</feature>
<evidence type="ECO:0000313" key="6">
    <source>
        <dbReference type="EMBL" id="KAK2079373.1"/>
    </source>
</evidence>
<feature type="region of interest" description="Disordered" evidence="5">
    <location>
        <begin position="565"/>
        <end position="588"/>
    </location>
</feature>
<feature type="compositionally biased region" description="Polar residues" evidence="5">
    <location>
        <begin position="340"/>
        <end position="350"/>
    </location>
</feature>
<sequence length="649" mass="65964">MEAGLPMASYQVCSRDPDTCLVPNAAGQTPVDLAASTSRGEVLNAMLLACSGSNSDAALAAMRALLGRGAVCDTWAPSGSSALMLTSSADSEEGVRLLLEHGATLELQDALGRTALMFAAGNGAAGATRALLDGGACLSARDRRGRGVLDYAGPGTAVRALLEARLAELESKSAALQAALLAEESRDGAGSLAGGKKKAGKKKKKGKSGAAGASSAARPAAAAERPQVKESSRSSSSASSSCTVVIKKDDEADVAAEVDHVDEDEGAACETPCCAPSDQGRQGRPDRELEKAPSHPLARSPSPDWQVVGASRGKEPRGASGRPAPIEARRPRGRVLSRPVSGQGSATPTASAAGRARRPCPAWPRARAAPTACPATGPRTSGPGPWRRRARRPGRGLISMAPPRRPRAQRKGPVRLPLQPHRFRRPCRRPRPSGRAVGCCPRAQERASSRGASGARPRRGACSPVSARACPGAGAGGGAPGADRGARAHEGRGRGRAGHGGARGGGGNPERLRGALCELPAELWAHVAARGAGRGRARPVRLFLCRRRGRGRTAAAGRLAAAGRRGALARGGTPSPPTFGEAEARGRGGFGPPVCGPYAGGAPRGLGNYPPGYDGSRSAFGEDPAPDSGVPGSGRASSTVFTLNLGTTC</sequence>
<dbReference type="InterPro" id="IPR050776">
    <property type="entry name" value="Ank_Repeat/CDKN_Inhibitor"/>
</dbReference>
<keyword evidence="2 3" id="KW-0040">ANK repeat</keyword>
<feature type="compositionally biased region" description="Low complexity" evidence="5">
    <location>
        <begin position="359"/>
        <end position="385"/>
    </location>
</feature>
<proteinExistence type="predicted"/>
<feature type="coiled-coil region" evidence="4">
    <location>
        <begin position="159"/>
        <end position="186"/>
    </location>
</feature>
<evidence type="ECO:0000256" key="4">
    <source>
        <dbReference type="SAM" id="Coils"/>
    </source>
</evidence>
<feature type="repeat" description="ANK" evidence="3">
    <location>
        <begin position="111"/>
        <end position="143"/>
    </location>
</feature>
<dbReference type="Proteomes" id="UP001255856">
    <property type="component" value="Unassembled WGS sequence"/>
</dbReference>
<evidence type="ECO:0000256" key="1">
    <source>
        <dbReference type="ARBA" id="ARBA00022737"/>
    </source>
</evidence>
<feature type="compositionally biased region" description="Basic and acidic residues" evidence="5">
    <location>
        <begin position="281"/>
        <end position="293"/>
    </location>
</feature>
<feature type="region of interest" description="Disordered" evidence="5">
    <location>
        <begin position="187"/>
        <end position="243"/>
    </location>
</feature>
<feature type="compositionally biased region" description="Basic and acidic residues" evidence="5">
    <location>
        <begin position="484"/>
        <end position="493"/>
    </location>
</feature>
<protein>
    <submittedName>
        <fullName evidence="6">Uncharacterized protein</fullName>
    </submittedName>
</protein>
<reference evidence="6" key="1">
    <citation type="submission" date="2021-01" db="EMBL/GenBank/DDBJ databases">
        <authorList>
            <person name="Eckstrom K.M.E."/>
        </authorList>
    </citation>
    <scope>NUCLEOTIDE SEQUENCE</scope>
    <source>
        <strain evidence="6">UVCC 0001</strain>
    </source>
</reference>
<feature type="region of interest" description="Disordered" evidence="5">
    <location>
        <begin position="606"/>
        <end position="638"/>
    </location>
</feature>
<dbReference type="SMART" id="SM00248">
    <property type="entry name" value="ANK"/>
    <property type="match status" value="3"/>
</dbReference>
<keyword evidence="1" id="KW-0677">Repeat</keyword>
<dbReference type="PROSITE" id="PS50088">
    <property type="entry name" value="ANK_REPEAT"/>
    <property type="match status" value="2"/>
</dbReference>
<feature type="compositionally biased region" description="Acidic residues" evidence="5">
    <location>
        <begin position="256"/>
        <end position="267"/>
    </location>
</feature>
<comment type="caution">
    <text evidence="6">The sequence shown here is derived from an EMBL/GenBank/DDBJ whole genome shotgun (WGS) entry which is preliminary data.</text>
</comment>
<accession>A0AAD9IJC1</accession>
<feature type="compositionally biased region" description="Basic residues" evidence="5">
    <location>
        <begin position="195"/>
        <end position="207"/>
    </location>
</feature>
<dbReference type="InterPro" id="IPR002110">
    <property type="entry name" value="Ankyrin_rpt"/>
</dbReference>
<dbReference type="PROSITE" id="PS50297">
    <property type="entry name" value="ANK_REP_REGION"/>
    <property type="match status" value="2"/>
</dbReference>
<feature type="compositionally biased region" description="Gly residues" evidence="5">
    <location>
        <begin position="498"/>
        <end position="508"/>
    </location>
</feature>
<dbReference type="Gene3D" id="1.25.40.20">
    <property type="entry name" value="Ankyrin repeat-containing domain"/>
    <property type="match status" value="1"/>
</dbReference>
<organism evidence="6 7">
    <name type="scientific">Prototheca wickerhamii</name>
    <dbReference type="NCBI Taxonomy" id="3111"/>
    <lineage>
        <taxon>Eukaryota</taxon>
        <taxon>Viridiplantae</taxon>
        <taxon>Chlorophyta</taxon>
        <taxon>core chlorophytes</taxon>
        <taxon>Trebouxiophyceae</taxon>
        <taxon>Chlorellales</taxon>
        <taxon>Chlorellaceae</taxon>
        <taxon>Prototheca</taxon>
    </lineage>
</organism>
<keyword evidence="4" id="KW-0175">Coiled coil</keyword>
<feature type="compositionally biased region" description="Basic residues" evidence="5">
    <location>
        <begin position="421"/>
        <end position="432"/>
    </location>
</feature>
<name>A0AAD9IJC1_PROWI</name>
<feature type="region of interest" description="Disordered" evidence="5">
    <location>
        <begin position="256"/>
        <end position="509"/>
    </location>
</feature>